<evidence type="ECO:0000313" key="2">
    <source>
        <dbReference type="Proteomes" id="UP000789920"/>
    </source>
</evidence>
<comment type="caution">
    <text evidence="1">The sequence shown here is derived from an EMBL/GenBank/DDBJ whole genome shotgun (WGS) entry which is preliminary data.</text>
</comment>
<organism evidence="1 2">
    <name type="scientific">Racocetra persica</name>
    <dbReference type="NCBI Taxonomy" id="160502"/>
    <lineage>
        <taxon>Eukaryota</taxon>
        <taxon>Fungi</taxon>
        <taxon>Fungi incertae sedis</taxon>
        <taxon>Mucoromycota</taxon>
        <taxon>Glomeromycotina</taxon>
        <taxon>Glomeromycetes</taxon>
        <taxon>Diversisporales</taxon>
        <taxon>Gigasporaceae</taxon>
        <taxon>Racocetra</taxon>
    </lineage>
</organism>
<name>A0ACA9SIY6_9GLOM</name>
<dbReference type="Proteomes" id="UP000789920">
    <property type="component" value="Unassembled WGS sequence"/>
</dbReference>
<protein>
    <submittedName>
        <fullName evidence="1">25928_t:CDS:1</fullName>
    </submittedName>
</protein>
<sequence length="122" mass="14209">MSGKDLYNFCEGKESLLILGKKRSSLYIVGRYNDNSWNRGIVNTTNSFIFHIDMYDGVKVTTPKENNNNCRINTDYGSTFGSGDLCIDGYNWTYEINSYNPDFTRRTHKIEFVEVYQIKKMN</sequence>
<evidence type="ECO:0000313" key="1">
    <source>
        <dbReference type="EMBL" id="CAG8840312.1"/>
    </source>
</evidence>
<dbReference type="EMBL" id="CAJVQC010126328">
    <property type="protein sequence ID" value="CAG8840312.1"/>
    <property type="molecule type" value="Genomic_DNA"/>
</dbReference>
<reference evidence="1" key="1">
    <citation type="submission" date="2021-06" db="EMBL/GenBank/DDBJ databases">
        <authorList>
            <person name="Kallberg Y."/>
            <person name="Tangrot J."/>
            <person name="Rosling A."/>
        </authorList>
    </citation>
    <scope>NUCLEOTIDE SEQUENCE</scope>
    <source>
        <strain evidence="1">MA461A</strain>
    </source>
</reference>
<feature type="non-terminal residue" evidence="1">
    <location>
        <position position="122"/>
    </location>
</feature>
<gene>
    <name evidence="1" type="ORF">RPERSI_LOCUS31387</name>
</gene>
<accession>A0ACA9SIY6</accession>
<proteinExistence type="predicted"/>
<keyword evidence="2" id="KW-1185">Reference proteome</keyword>